<name>E3LKP5_CAERE</name>
<dbReference type="AlphaFoldDB" id="E3LKP5"/>
<dbReference type="GO" id="GO:0046872">
    <property type="term" value="F:metal ion binding"/>
    <property type="evidence" value="ECO:0007669"/>
    <property type="project" value="UniProtKB-KW"/>
</dbReference>
<dbReference type="InterPro" id="IPR011051">
    <property type="entry name" value="RmlC_Cupin_sf"/>
</dbReference>
<dbReference type="STRING" id="31234.E3LKP5"/>
<keyword evidence="2" id="KW-0560">Oxidoreductase</keyword>
<dbReference type="GO" id="GO:0016702">
    <property type="term" value="F:oxidoreductase activity, acting on single donors with incorporation of molecular oxygen, incorporation of two atoms of oxygen"/>
    <property type="evidence" value="ECO:0007669"/>
    <property type="project" value="InterPro"/>
</dbReference>
<proteinExistence type="predicted"/>
<dbReference type="GeneID" id="9839408"/>
<dbReference type="InterPro" id="IPR012864">
    <property type="entry name" value="PCO/ADO"/>
</dbReference>
<keyword evidence="5" id="KW-1185">Reference proteome</keyword>
<sequence>MYSSSIQYNFFGKQFRARIPQKKFLPTGFCNCKVKNMYAWNYASESQVTERMENPTRVLQMMIRRIAMLSKRFDGSPESVSIIHSVVANFDSKVLQQFLPNRFSRAVNTMFESAIKDSSGGIQYADVYKDEYCHVNTFGLSRPGLKIPLHDHPDQNAVMKVFQGSVRIRSFTILDEKSAGTEEEEVSTQEIDQIRVRYEGETVLSSRSGEIHSAVLGPKNGNIHEVVALEPHTYFCDFFFPVTPSCHYYVPVQLEPLVAGQTLVLQQIPCPRSFICDNMDFPSFQKFNISD</sequence>
<evidence type="ECO:0000256" key="2">
    <source>
        <dbReference type="ARBA" id="ARBA00023002"/>
    </source>
</evidence>
<evidence type="ECO:0000313" key="4">
    <source>
        <dbReference type="EMBL" id="EFO99833.1"/>
    </source>
</evidence>
<organism evidence="5">
    <name type="scientific">Caenorhabditis remanei</name>
    <name type="common">Caenorhabditis vulgaris</name>
    <dbReference type="NCBI Taxonomy" id="31234"/>
    <lineage>
        <taxon>Eukaryota</taxon>
        <taxon>Metazoa</taxon>
        <taxon>Ecdysozoa</taxon>
        <taxon>Nematoda</taxon>
        <taxon>Chromadorea</taxon>
        <taxon>Rhabditida</taxon>
        <taxon>Rhabditina</taxon>
        <taxon>Rhabditomorpha</taxon>
        <taxon>Rhabditoidea</taxon>
        <taxon>Rhabditidae</taxon>
        <taxon>Peloderinae</taxon>
        <taxon>Caenorhabditis</taxon>
    </lineage>
</organism>
<protein>
    <recommendedName>
        <fullName evidence="6">Cysteine dioxygenase</fullName>
    </recommendedName>
</protein>
<dbReference type="FunCoup" id="E3LKP5">
    <property type="interactions" value="1717"/>
</dbReference>
<dbReference type="CTD" id="9839408"/>
<dbReference type="OrthoDB" id="271433at2759"/>
<dbReference type="Gene3D" id="2.60.120.10">
    <property type="entry name" value="Jelly Rolls"/>
    <property type="match status" value="1"/>
</dbReference>
<evidence type="ECO:0000256" key="3">
    <source>
        <dbReference type="ARBA" id="ARBA00023004"/>
    </source>
</evidence>
<evidence type="ECO:0008006" key="6">
    <source>
        <dbReference type="Google" id="ProtNLM"/>
    </source>
</evidence>
<dbReference type="HOGENOM" id="CLU_1095094_0_0_1"/>
<dbReference type="eggNOG" id="ENOG502SZQF">
    <property type="taxonomic scope" value="Eukaryota"/>
</dbReference>
<evidence type="ECO:0000313" key="5">
    <source>
        <dbReference type="Proteomes" id="UP000008281"/>
    </source>
</evidence>
<keyword evidence="3" id="KW-0408">Iron</keyword>
<dbReference type="KEGG" id="crq:GCK72_019123"/>
<gene>
    <name evidence="4" type="ORF">CRE_18471</name>
</gene>
<dbReference type="EMBL" id="DS268410">
    <property type="protein sequence ID" value="EFO99833.1"/>
    <property type="molecule type" value="Genomic_DNA"/>
</dbReference>
<dbReference type="Proteomes" id="UP000008281">
    <property type="component" value="Unassembled WGS sequence"/>
</dbReference>
<keyword evidence="1" id="KW-0479">Metal-binding</keyword>
<evidence type="ECO:0000256" key="1">
    <source>
        <dbReference type="ARBA" id="ARBA00022723"/>
    </source>
</evidence>
<dbReference type="Pfam" id="PF07847">
    <property type="entry name" value="PCO_ADO"/>
    <property type="match status" value="1"/>
</dbReference>
<dbReference type="SUPFAM" id="SSF51182">
    <property type="entry name" value="RmlC-like cupins"/>
    <property type="match status" value="1"/>
</dbReference>
<reference evidence="4" key="1">
    <citation type="submission" date="2007-07" db="EMBL/GenBank/DDBJ databases">
        <title>PCAP assembly of the Caenorhabditis remanei genome.</title>
        <authorList>
            <consortium name="The Caenorhabditis remanei Sequencing Consortium"/>
            <person name="Wilson R.K."/>
        </authorList>
    </citation>
    <scope>NUCLEOTIDE SEQUENCE [LARGE SCALE GENOMIC DNA]</scope>
    <source>
        <strain evidence="4">PB4641</strain>
    </source>
</reference>
<dbReference type="OMA" id="EPHTYFC"/>
<dbReference type="InParanoid" id="E3LKP5"/>
<accession>E3LKP5</accession>
<dbReference type="InterPro" id="IPR014710">
    <property type="entry name" value="RmlC-like_jellyroll"/>
</dbReference>